<protein>
    <recommendedName>
        <fullName evidence="3">SprT-like domain-containing protein</fullName>
    </recommendedName>
</protein>
<evidence type="ECO:0000313" key="2">
    <source>
        <dbReference type="Proteomes" id="UP000179001"/>
    </source>
</evidence>
<dbReference type="Proteomes" id="UP000179001">
    <property type="component" value="Unassembled WGS sequence"/>
</dbReference>
<dbReference type="AlphaFoldDB" id="A0A1F5SY40"/>
<gene>
    <name evidence="1" type="ORF">A2478_03935</name>
</gene>
<evidence type="ECO:0000313" key="1">
    <source>
        <dbReference type="EMBL" id="OGF31610.1"/>
    </source>
</evidence>
<reference evidence="1 2" key="1">
    <citation type="journal article" date="2016" name="Nat. Commun.">
        <title>Thousands of microbial genomes shed light on interconnected biogeochemical processes in an aquifer system.</title>
        <authorList>
            <person name="Anantharaman K."/>
            <person name="Brown C.T."/>
            <person name="Hug L.A."/>
            <person name="Sharon I."/>
            <person name="Castelle C.J."/>
            <person name="Probst A.J."/>
            <person name="Thomas B.C."/>
            <person name="Singh A."/>
            <person name="Wilkins M.J."/>
            <person name="Karaoz U."/>
            <person name="Brodie E.L."/>
            <person name="Williams K.H."/>
            <person name="Hubbard S.S."/>
            <person name="Banfield J.F."/>
        </authorList>
    </citation>
    <scope>NUCLEOTIDE SEQUENCE [LARGE SCALE GENOMIC DNA]</scope>
</reference>
<dbReference type="EMBL" id="MFGJ01000007">
    <property type="protein sequence ID" value="OGF31610.1"/>
    <property type="molecule type" value="Genomic_DNA"/>
</dbReference>
<proteinExistence type="predicted"/>
<dbReference type="STRING" id="1798002.A2478_03935"/>
<sequence>MNEKLYSNERYPEFVQMIYDYVIHKLFKYPDYKFRIIKRKKEVNPNHMVLGYINFQKQIIALDIYTPKKRQAKSINSLLRTIAHEIAHIQKPPYRQRYRGRYITRQHYPVFYKQCDKNIEKIKKDPYLKQYFRQTE</sequence>
<name>A0A1F5SY40_9BACT</name>
<comment type="caution">
    <text evidence="1">The sequence shown here is derived from an EMBL/GenBank/DDBJ whole genome shotgun (WGS) entry which is preliminary data.</text>
</comment>
<organism evidence="1 2">
    <name type="scientific">Candidatus Falkowbacteria bacterium RIFOXYC2_FULL_36_12</name>
    <dbReference type="NCBI Taxonomy" id="1798002"/>
    <lineage>
        <taxon>Bacteria</taxon>
        <taxon>Candidatus Falkowiibacteriota</taxon>
    </lineage>
</organism>
<accession>A0A1F5SY40</accession>
<evidence type="ECO:0008006" key="3">
    <source>
        <dbReference type="Google" id="ProtNLM"/>
    </source>
</evidence>